<evidence type="ECO:0000256" key="4">
    <source>
        <dbReference type="ARBA" id="ARBA00023175"/>
    </source>
</evidence>
<keyword evidence="10" id="KW-1185">Reference proteome</keyword>
<evidence type="ECO:0000256" key="6">
    <source>
        <dbReference type="SAM" id="Coils"/>
    </source>
</evidence>
<dbReference type="EMBL" id="MKKU01000299">
    <property type="protein sequence ID" value="RNF16260.1"/>
    <property type="molecule type" value="Genomic_DNA"/>
</dbReference>
<feature type="region of interest" description="Disordered" evidence="7">
    <location>
        <begin position="768"/>
        <end position="846"/>
    </location>
</feature>
<dbReference type="SMART" id="SM00129">
    <property type="entry name" value="KISc"/>
    <property type="match status" value="1"/>
</dbReference>
<dbReference type="InterPro" id="IPR001752">
    <property type="entry name" value="Kinesin_motor_dom"/>
</dbReference>
<gene>
    <name evidence="9" type="ORF">Tco025E_05241</name>
</gene>
<keyword evidence="4 5" id="KW-0505">Motor protein</keyword>
<dbReference type="GO" id="GO:0005524">
    <property type="term" value="F:ATP binding"/>
    <property type="evidence" value="ECO:0007669"/>
    <property type="project" value="UniProtKB-UniRule"/>
</dbReference>
<sequence>MASESELAAPVADDMGGSGGEGDAAKAPAQMERSAVGVMVRVRPLSTVEHADPSVKNILQCLKDGIVVHGVPMHSPTRYFGARHAQPRPQHFRVDEVFHPHSTQLEVYDACSNIVAGVFDGINGSILAYGATGSGKTHTMFGGSMSVPGVIYQGVRDILEEKERLEAEEQKVVTVRCTFLEVYNEEVFDLLVPSSPRGKRTPLKVQDFGQEDGAHDGEKSGVNLESLSVKGLTHVTPQNAEDFAKFVERGHANRFVASTNVNVQSSRSHAILTLEVEVKDTVDASLGTVGRIRFCDLAGSERAAGTSNSGVRLQEGGNINRSLLALGAVVQALAHRKKHPGRTNYIPYRGSKLTRLLRDCLGGNCRTLMLFCVSPSSKMYEETINTMLFAMQAKEVQVSAKRHEFRVDSKEVAKSQEALIEELRLELAQAREELLRLRGGSPAATMSRSVVGRQNSQFFVDLSSPMPLLTPCKNEQPPLSATTTLVAGNDIRLESQEASPSLIQTSRRISTRMTLGGGEGSDAYTVLQKKLKKFSVAKETLYRAMQEAQEANSDLDIRLRQHKWKLARFLATRRKSTAGDPNGEKAAPVGVAGLRLAIEKMEVEAAAQGGKIEELLEKMNETDRTIAGIRQELLREKQHPLLELLMDNVKLRQSCTEAECLAAHYHQECRSIMNREEEYTQALSVCVSVIRHMIPLASGLPPIMDAAQLALMFANLPSLSTTDMIPFFERSMKTGHAPSTSLLDSQRAFSSVETVEACLQRLVEGRGNEKDPIARRPAHRRLQLQPKGTPFSKGNAGGASSRVGPIPPWATRPTRSGPEPFVATHSTTSLRQPVTNGSAAPKKTISFDKTSSANGKRVTFVGVAKKPVSIAPASQTNLRNGSKVAPAKRLASHGARAATALAPFSRSHTANEAVHAGKPQNGGQSPVVALGHNRERVRKVRNPPLSNNTSHRPNSNGNAVTLRRNRVAFELPAEERASSLPQRRLQNTDLEERFTRLLTEVQQWHYGAAAAAAAKSTHTTPRTATGIP</sequence>
<feature type="region of interest" description="Disordered" evidence="7">
    <location>
        <begin position="908"/>
        <end position="927"/>
    </location>
</feature>
<evidence type="ECO:0000256" key="2">
    <source>
        <dbReference type="ARBA" id="ARBA00022840"/>
    </source>
</evidence>
<feature type="region of interest" description="Disordered" evidence="7">
    <location>
        <begin position="1"/>
        <end position="30"/>
    </location>
</feature>
<feature type="binding site" evidence="5">
    <location>
        <begin position="130"/>
        <end position="137"/>
    </location>
    <ligand>
        <name>ATP</name>
        <dbReference type="ChEBI" id="CHEBI:30616"/>
    </ligand>
</feature>
<evidence type="ECO:0000256" key="5">
    <source>
        <dbReference type="PROSITE-ProRule" id="PRU00283"/>
    </source>
</evidence>
<feature type="coiled-coil region" evidence="6">
    <location>
        <begin position="413"/>
        <end position="440"/>
    </location>
</feature>
<dbReference type="InterPro" id="IPR027417">
    <property type="entry name" value="P-loop_NTPase"/>
</dbReference>
<accession>A0A422PEX6</accession>
<comment type="caution">
    <text evidence="9">The sequence shown here is derived from an EMBL/GenBank/DDBJ whole genome shotgun (WGS) entry which is preliminary data.</text>
</comment>
<feature type="compositionally biased region" description="Polar residues" evidence="7">
    <location>
        <begin position="824"/>
        <end position="838"/>
    </location>
</feature>
<keyword evidence="2 5" id="KW-0067">ATP-binding</keyword>
<dbReference type="AlphaFoldDB" id="A0A422PEX6"/>
<dbReference type="InterPro" id="IPR019821">
    <property type="entry name" value="Kinesin_motor_CS"/>
</dbReference>
<evidence type="ECO:0000313" key="10">
    <source>
        <dbReference type="Proteomes" id="UP000284403"/>
    </source>
</evidence>
<dbReference type="GO" id="GO:0007018">
    <property type="term" value="P:microtubule-based movement"/>
    <property type="evidence" value="ECO:0007669"/>
    <property type="project" value="InterPro"/>
</dbReference>
<feature type="coiled-coil region" evidence="6">
    <location>
        <begin position="598"/>
        <end position="632"/>
    </location>
</feature>
<organism evidence="9 10">
    <name type="scientific">Trypanosoma conorhini</name>
    <dbReference type="NCBI Taxonomy" id="83891"/>
    <lineage>
        <taxon>Eukaryota</taxon>
        <taxon>Discoba</taxon>
        <taxon>Euglenozoa</taxon>
        <taxon>Kinetoplastea</taxon>
        <taxon>Metakinetoplastina</taxon>
        <taxon>Trypanosomatida</taxon>
        <taxon>Trypanosomatidae</taxon>
        <taxon>Trypanosoma</taxon>
    </lineage>
</organism>
<dbReference type="Pfam" id="PF00225">
    <property type="entry name" value="Kinesin"/>
    <property type="match status" value="1"/>
</dbReference>
<feature type="domain" description="Kinesin motor" evidence="8">
    <location>
        <begin position="35"/>
        <end position="396"/>
    </location>
</feature>
<reference evidence="9 10" key="1">
    <citation type="journal article" date="2018" name="BMC Genomics">
        <title>Genomic comparison of Trypanosoma conorhini and Trypanosoma rangeli to Trypanosoma cruzi strains of high and low virulence.</title>
        <authorList>
            <person name="Bradwell K.R."/>
            <person name="Koparde V.N."/>
            <person name="Matveyev A.V."/>
            <person name="Serrano M.G."/>
            <person name="Alves J.M."/>
            <person name="Parikh H."/>
            <person name="Huang B."/>
            <person name="Lee V."/>
            <person name="Espinosa-Alvarez O."/>
            <person name="Ortiz P.A."/>
            <person name="Costa-Martins A.G."/>
            <person name="Teixeira M.M."/>
            <person name="Buck G.A."/>
        </authorList>
    </citation>
    <scope>NUCLEOTIDE SEQUENCE [LARGE SCALE GENOMIC DNA]</scope>
    <source>
        <strain evidence="9 10">025E</strain>
    </source>
</reference>
<dbReference type="Gene3D" id="3.40.850.10">
    <property type="entry name" value="Kinesin motor domain"/>
    <property type="match status" value="1"/>
</dbReference>
<dbReference type="PROSITE" id="PS00411">
    <property type="entry name" value="KINESIN_MOTOR_1"/>
    <property type="match status" value="1"/>
</dbReference>
<dbReference type="PANTHER" id="PTHR47968:SF75">
    <property type="entry name" value="CENTROMERE-ASSOCIATED PROTEIN E"/>
    <property type="match status" value="1"/>
</dbReference>
<dbReference type="RefSeq" id="XP_029227750.1">
    <property type="nucleotide sequence ID" value="XM_029372142.1"/>
</dbReference>
<dbReference type="OrthoDB" id="3176171at2759"/>
<evidence type="ECO:0000256" key="1">
    <source>
        <dbReference type="ARBA" id="ARBA00022741"/>
    </source>
</evidence>
<evidence type="ECO:0000256" key="7">
    <source>
        <dbReference type="SAM" id="MobiDB-lite"/>
    </source>
</evidence>
<evidence type="ECO:0000313" key="9">
    <source>
        <dbReference type="EMBL" id="RNF16260.1"/>
    </source>
</evidence>
<dbReference type="Proteomes" id="UP000284403">
    <property type="component" value="Unassembled WGS sequence"/>
</dbReference>
<dbReference type="SUPFAM" id="SSF52540">
    <property type="entry name" value="P-loop containing nucleoside triphosphate hydrolases"/>
    <property type="match status" value="1"/>
</dbReference>
<dbReference type="PANTHER" id="PTHR47968">
    <property type="entry name" value="CENTROMERE PROTEIN E"/>
    <property type="match status" value="1"/>
</dbReference>
<keyword evidence="1 5" id="KW-0547">Nucleotide-binding</keyword>
<dbReference type="CDD" id="cd00106">
    <property type="entry name" value="KISc"/>
    <property type="match status" value="1"/>
</dbReference>
<dbReference type="GO" id="GO:0003777">
    <property type="term" value="F:microtubule motor activity"/>
    <property type="evidence" value="ECO:0007669"/>
    <property type="project" value="InterPro"/>
</dbReference>
<dbReference type="GO" id="GO:0008017">
    <property type="term" value="F:microtubule binding"/>
    <property type="evidence" value="ECO:0007669"/>
    <property type="project" value="InterPro"/>
</dbReference>
<evidence type="ECO:0000256" key="3">
    <source>
        <dbReference type="ARBA" id="ARBA00023054"/>
    </source>
</evidence>
<comment type="similarity">
    <text evidence="5">Belongs to the TRAFAC class myosin-kinesin ATPase superfamily. Kinesin family.</text>
</comment>
<dbReference type="GeneID" id="40318852"/>
<dbReference type="PRINTS" id="PR00380">
    <property type="entry name" value="KINESINHEAVY"/>
</dbReference>
<dbReference type="InterPro" id="IPR036961">
    <property type="entry name" value="Kinesin_motor_dom_sf"/>
</dbReference>
<protein>
    <submittedName>
        <fullName evidence="9">Putative kinesin</fullName>
    </submittedName>
</protein>
<dbReference type="InterPro" id="IPR027640">
    <property type="entry name" value="Kinesin-like_fam"/>
</dbReference>
<proteinExistence type="inferred from homology"/>
<dbReference type="PROSITE" id="PS50067">
    <property type="entry name" value="KINESIN_MOTOR_2"/>
    <property type="match status" value="1"/>
</dbReference>
<keyword evidence="3 6" id="KW-0175">Coiled coil</keyword>
<name>A0A422PEX6_9TRYP</name>
<evidence type="ECO:0000259" key="8">
    <source>
        <dbReference type="PROSITE" id="PS50067"/>
    </source>
</evidence>